<feature type="domain" description="YheO-like" evidence="1">
    <location>
        <begin position="5"/>
        <end position="114"/>
    </location>
</feature>
<evidence type="ECO:0008006" key="5">
    <source>
        <dbReference type="Google" id="ProtNLM"/>
    </source>
</evidence>
<reference evidence="3 4" key="1">
    <citation type="submission" date="2014-10" db="EMBL/GenBank/DDBJ databases">
        <title>Whole genome sequence of Francisella endociliophora strain FSC1006, isolated from a laboratory culture of the marine ciliate Euplotes raikovi.</title>
        <authorList>
            <person name="Granberg M."/>
            <person name="Backman S."/>
            <person name="Lundmark E."/>
            <person name="Nilsson E."/>
            <person name="Karlsson E."/>
            <person name="Thelaus J."/>
            <person name="Ohrman C."/>
            <person name="Larkeryd A."/>
            <person name="Stenberg P."/>
        </authorList>
    </citation>
    <scope>NUCLEOTIDE SEQUENCE [LARGE SCALE GENOMIC DNA]</scope>
    <source>
        <strain evidence="3 4">FSC1006</strain>
    </source>
</reference>
<dbReference type="Pfam" id="PF08348">
    <property type="entry name" value="PAS_6"/>
    <property type="match status" value="1"/>
</dbReference>
<name>A0A097EP45_9GAMM</name>
<dbReference type="Proteomes" id="UP000029672">
    <property type="component" value="Chromosome"/>
</dbReference>
<dbReference type="KEGG" id="frf:LO80_04715"/>
<evidence type="ECO:0000259" key="2">
    <source>
        <dbReference type="Pfam" id="PF13309"/>
    </source>
</evidence>
<accession>A0A097EP45</accession>
<dbReference type="eggNOG" id="COG2964">
    <property type="taxonomic scope" value="Bacteria"/>
</dbReference>
<dbReference type="OrthoDB" id="9796595at2"/>
<dbReference type="Pfam" id="PF13309">
    <property type="entry name" value="HTH_22"/>
    <property type="match status" value="1"/>
</dbReference>
<proteinExistence type="predicted"/>
<dbReference type="InterPro" id="IPR013559">
    <property type="entry name" value="YheO"/>
</dbReference>
<dbReference type="EMBL" id="CP009574">
    <property type="protein sequence ID" value="AIT09338.1"/>
    <property type="molecule type" value="Genomic_DNA"/>
</dbReference>
<dbReference type="PANTHER" id="PTHR35568:SF1">
    <property type="entry name" value="TRANSCRIPTIONAL REGULATOR DAUR"/>
    <property type="match status" value="1"/>
</dbReference>
<dbReference type="InterPro" id="IPR039445">
    <property type="entry name" value="DauR-like_HTH"/>
</dbReference>
<evidence type="ECO:0000313" key="3">
    <source>
        <dbReference type="EMBL" id="AIT09338.1"/>
    </source>
</evidence>
<dbReference type="HOGENOM" id="CLU_080179_1_0_6"/>
<gene>
    <name evidence="3" type="ORF">LO80_04715</name>
</gene>
<dbReference type="InterPro" id="IPR039446">
    <property type="entry name" value="DauR-like"/>
</dbReference>
<evidence type="ECO:0000313" key="4">
    <source>
        <dbReference type="Proteomes" id="UP000029672"/>
    </source>
</evidence>
<organism evidence="3 4">
    <name type="scientific">Candidatus Francisella endociliophora</name>
    <dbReference type="NCBI Taxonomy" id="653937"/>
    <lineage>
        <taxon>Bacteria</taxon>
        <taxon>Pseudomonadati</taxon>
        <taxon>Pseudomonadota</taxon>
        <taxon>Gammaproteobacteria</taxon>
        <taxon>Thiotrichales</taxon>
        <taxon>Francisellaceae</taxon>
        <taxon>Francisella</taxon>
    </lineage>
</organism>
<dbReference type="RefSeq" id="WP_040009021.1">
    <property type="nucleotide sequence ID" value="NZ_CP009574.1"/>
</dbReference>
<dbReference type="STRING" id="1547445.LO80_04715"/>
<dbReference type="PANTHER" id="PTHR35568">
    <property type="entry name" value="TRANSCRIPTIONAL REGULATOR DAUR"/>
    <property type="match status" value="1"/>
</dbReference>
<feature type="domain" description="Transcriptional regulator DauR-like HTH" evidence="2">
    <location>
        <begin position="143"/>
        <end position="204"/>
    </location>
</feature>
<keyword evidence="4" id="KW-1185">Reference proteome</keyword>
<sequence>MKAELEVYIGVAEAISKLLYPFAEVVIHDLAKNQIEAIFNPISKREVGDSSYLDHIDFKTYAGGFPNVIGPYEKLNYDGRKMKCIITVIKSNDSKVIGTLCINLDISVFDKYQNILNSFLTNNDTQMSEQKQNMFRDTLYEKINNFVKEYCIANTISIDNLTRNQKKDLILKLKENGALDGKNASKYIASSLGISRATVYNYLK</sequence>
<dbReference type="AlphaFoldDB" id="A0A097EP45"/>
<protein>
    <recommendedName>
        <fullName evidence="5">DNA-binding protein</fullName>
    </recommendedName>
</protein>
<evidence type="ECO:0000259" key="1">
    <source>
        <dbReference type="Pfam" id="PF08348"/>
    </source>
</evidence>